<protein>
    <submittedName>
        <fullName evidence="1">Amino acid--[acyl-carrier-protein] ligase</fullName>
        <ecNumber evidence="1">6.2.1.n2</ecNumber>
    </submittedName>
</protein>
<evidence type="ECO:0000313" key="2">
    <source>
        <dbReference type="Proteomes" id="UP000320314"/>
    </source>
</evidence>
<dbReference type="RefSeq" id="WP_141165108.1">
    <property type="nucleotide sequence ID" value="NZ_VHLH01000001.1"/>
</dbReference>
<dbReference type="GO" id="GO:0016874">
    <property type="term" value="F:ligase activity"/>
    <property type="evidence" value="ECO:0007669"/>
    <property type="project" value="UniProtKB-KW"/>
</dbReference>
<gene>
    <name evidence="1" type="ORF">FJU11_00850</name>
</gene>
<dbReference type="Proteomes" id="UP000320314">
    <property type="component" value="Unassembled WGS sequence"/>
</dbReference>
<keyword evidence="2" id="KW-1185">Reference proteome</keyword>
<dbReference type="EC" id="6.2.1.n2" evidence="1"/>
<dbReference type="EMBL" id="VHLH01000001">
    <property type="protein sequence ID" value="TPW32805.1"/>
    <property type="molecule type" value="Genomic_DNA"/>
</dbReference>
<proteinExistence type="predicted"/>
<comment type="caution">
    <text evidence="1">The sequence shown here is derived from an EMBL/GenBank/DDBJ whole genome shotgun (WGS) entry which is preliminary data.</text>
</comment>
<dbReference type="OrthoDB" id="583154at2"/>
<dbReference type="CDD" id="cd00670">
    <property type="entry name" value="Gly_His_Pro_Ser_Thr_tRS_core"/>
    <property type="match status" value="1"/>
</dbReference>
<organism evidence="1 2">
    <name type="scientific">Pararhizobium mangrovi</name>
    <dbReference type="NCBI Taxonomy" id="2590452"/>
    <lineage>
        <taxon>Bacteria</taxon>
        <taxon>Pseudomonadati</taxon>
        <taxon>Pseudomonadota</taxon>
        <taxon>Alphaproteobacteria</taxon>
        <taxon>Hyphomicrobiales</taxon>
        <taxon>Rhizobiaceae</taxon>
        <taxon>Rhizobium/Agrobacterium group</taxon>
        <taxon>Pararhizobium</taxon>
    </lineage>
</organism>
<dbReference type="InterPro" id="IPR045864">
    <property type="entry name" value="aa-tRNA-synth_II/BPL/LPL"/>
</dbReference>
<name>A0A506UHL1_9HYPH</name>
<sequence>MDAKTFDAKSLLDDLFDNGVLFDSGIDGLYGRSGDFEEVIERFEAMVLREGEKDGATRIHFPPGMSRPALEKSGYMKSFPQLAGCVHSFMGGESEHAELLGKMATGDDWTEMQESTGIAMTPAACYPLYPTVAARGPVPDEGLLFALSSYCFRHEPSKDPARMQLFRMREYVRIGTAEQVSAFRESWLKRGRAMIEALDLPMEVDAANDPFFGRGGKMMAASQREQGLKFELLIPVASLKKPTACLSFNYHQDHFGETWGLKFADGSTCHSGCVGFGLERLAIALFRHHGMDVKRWPANVREALWSA</sequence>
<dbReference type="AlphaFoldDB" id="A0A506UHL1"/>
<dbReference type="SUPFAM" id="SSF55681">
    <property type="entry name" value="Class II aaRS and biotin synthetases"/>
    <property type="match status" value="1"/>
</dbReference>
<reference evidence="1 2" key="1">
    <citation type="submission" date="2019-06" db="EMBL/GenBank/DDBJ databases">
        <authorList>
            <person name="Li M."/>
        </authorList>
    </citation>
    <scope>NUCLEOTIDE SEQUENCE [LARGE SCALE GENOMIC DNA]</scope>
    <source>
        <strain evidence="1 2">BGMRC6574</strain>
    </source>
</reference>
<dbReference type="Gene3D" id="3.30.930.10">
    <property type="entry name" value="Bira Bifunctional Protein, Domain 2"/>
    <property type="match status" value="1"/>
</dbReference>
<dbReference type="NCBIfam" id="NF005479">
    <property type="entry name" value="PRK07080.1"/>
    <property type="match status" value="1"/>
</dbReference>
<evidence type="ECO:0000313" key="1">
    <source>
        <dbReference type="EMBL" id="TPW32805.1"/>
    </source>
</evidence>
<accession>A0A506UHL1</accession>
<keyword evidence="1" id="KW-0436">Ligase</keyword>